<dbReference type="SMART" id="SM00672">
    <property type="entry name" value="CAP10"/>
    <property type="match status" value="1"/>
</dbReference>
<dbReference type="KEGG" id="pte:PTT_09918"/>
<keyword evidence="1" id="KW-0472">Membrane</keyword>
<sequence length="482" mass="55850">MWIVEERKDKTVYRRRCPTGTEVLSFFFVTACALLFLLICTIIYGTRTQNPSLPPLVKEYMPAGRCQCEFSTTFSCDTCLDCAATQSVLTANATQADDQNLWTFTYPRDKNNYGLDEAQCASAFPGQYEDIERAVKVRDRSGKVTEAELNSFELTKGMVRAMVFDRELYVLETHLVDNINRQKALAILSAIYRALLAAPANAHMPNIEFTFSVEDLPAQPAKPIWSLTRRVQDHSLWLMPDFGFWSWDMPSLGTLDEVAREAVQRETREPWNQKIEKLVWRGKITFAPKLRRALLDAAKGKSWSDVGQLRWTDPNFKEQFLGPVDQCNYMFIAHAEGRSYSGSLKYRQLCRSVIISHKLQWIQHHHYLFRANGSNQNYVEVERDFSDLASAVEDLLDHPEKAKRIADNSVQVFRERYLTQAAEACYWRRLMTRWKDVMSWEPVLYSGGDSVDRNKEKKRGVRYETFMLYEPKAQLFYPEPAH</sequence>
<keyword evidence="4" id="KW-1185">Reference proteome</keyword>
<proteinExistence type="predicted"/>
<accession>E3RN28</accession>
<dbReference type="Proteomes" id="UP000001067">
    <property type="component" value="Unassembled WGS sequence"/>
</dbReference>
<evidence type="ECO:0000313" key="3">
    <source>
        <dbReference type="EMBL" id="EFQ92840.1"/>
    </source>
</evidence>
<dbReference type="InterPro" id="IPR006598">
    <property type="entry name" value="CAP10"/>
</dbReference>
<evidence type="ECO:0000313" key="4">
    <source>
        <dbReference type="Proteomes" id="UP000001067"/>
    </source>
</evidence>
<feature type="transmembrane region" description="Helical" evidence="1">
    <location>
        <begin position="23"/>
        <end position="45"/>
    </location>
</feature>
<reference evidence="3 4" key="1">
    <citation type="journal article" date="2010" name="Genome Biol.">
        <title>A first genome assembly of the barley fungal pathogen Pyrenophora teres f. teres.</title>
        <authorList>
            <person name="Ellwood S.R."/>
            <person name="Liu Z."/>
            <person name="Syme R.A."/>
            <person name="Lai Z."/>
            <person name="Hane J.K."/>
            <person name="Keiper F."/>
            <person name="Moffat C.S."/>
            <person name="Oliver R.P."/>
            <person name="Friesen T.L."/>
        </authorList>
    </citation>
    <scope>NUCLEOTIDE SEQUENCE [LARGE SCALE GENOMIC DNA]</scope>
    <source>
        <strain evidence="3 4">0-1</strain>
    </source>
</reference>
<dbReference type="AlphaFoldDB" id="E3RN28"/>
<name>E3RN28_PYRTT</name>
<dbReference type="OrthoDB" id="202415at2759"/>
<evidence type="ECO:0000259" key="2">
    <source>
        <dbReference type="SMART" id="SM00672"/>
    </source>
</evidence>
<keyword evidence="1" id="KW-1133">Transmembrane helix</keyword>
<dbReference type="HOGENOM" id="CLU_028539_1_0_1"/>
<dbReference type="eggNOG" id="KOG2458">
    <property type="taxonomic scope" value="Eukaryota"/>
</dbReference>
<dbReference type="PANTHER" id="PTHR12203:SF107">
    <property type="entry name" value="GLYCOSYL TRANSFERASE CAP10 DOMAIN-CONTAINING PROTEIN"/>
    <property type="match status" value="1"/>
</dbReference>
<evidence type="ECO:0000256" key="1">
    <source>
        <dbReference type="SAM" id="Phobius"/>
    </source>
</evidence>
<gene>
    <name evidence="3" type="ORF">PTT_09918</name>
</gene>
<feature type="domain" description="Glycosyl transferase CAP10" evidence="2">
    <location>
        <begin position="203"/>
        <end position="440"/>
    </location>
</feature>
<dbReference type="PANTHER" id="PTHR12203">
    <property type="entry name" value="KDEL LYS-ASP-GLU-LEU CONTAINING - RELATED"/>
    <property type="match status" value="1"/>
</dbReference>
<organism evidence="4">
    <name type="scientific">Pyrenophora teres f. teres (strain 0-1)</name>
    <name type="common">Barley net blotch fungus</name>
    <name type="synonym">Drechslera teres f. teres</name>
    <dbReference type="NCBI Taxonomy" id="861557"/>
    <lineage>
        <taxon>Eukaryota</taxon>
        <taxon>Fungi</taxon>
        <taxon>Dikarya</taxon>
        <taxon>Ascomycota</taxon>
        <taxon>Pezizomycotina</taxon>
        <taxon>Dothideomycetes</taxon>
        <taxon>Pleosporomycetidae</taxon>
        <taxon>Pleosporales</taxon>
        <taxon>Pleosporineae</taxon>
        <taxon>Pleosporaceae</taxon>
        <taxon>Pyrenophora</taxon>
    </lineage>
</organism>
<dbReference type="Pfam" id="PF05686">
    <property type="entry name" value="Glyco_transf_90"/>
    <property type="match status" value="1"/>
</dbReference>
<dbReference type="EMBL" id="GL534142">
    <property type="protein sequence ID" value="EFQ92840.1"/>
    <property type="molecule type" value="Genomic_DNA"/>
</dbReference>
<keyword evidence="1" id="KW-0812">Transmembrane</keyword>
<dbReference type="InterPro" id="IPR051091">
    <property type="entry name" value="O-Glucosyltr/Glycosyltrsf_90"/>
</dbReference>
<protein>
    <recommendedName>
        <fullName evidence="2">Glycosyl transferase CAP10 domain-containing protein</fullName>
    </recommendedName>
</protein>